<reference evidence="1 2" key="1">
    <citation type="submission" date="2019-08" db="EMBL/GenBank/DDBJ databases">
        <title>The genome sequence of a newly discovered highly antifungal drug resistant Aspergillus species, Aspergillus tanneri NIH 1004.</title>
        <authorList>
            <person name="Mounaud S."/>
            <person name="Singh I."/>
            <person name="Joardar V."/>
            <person name="Pakala S."/>
            <person name="Pakala S."/>
            <person name="Venepally P."/>
            <person name="Chung J.K."/>
            <person name="Losada L."/>
            <person name="Nierman W.C."/>
        </authorList>
    </citation>
    <scope>NUCLEOTIDE SEQUENCE [LARGE SCALE GENOMIC DNA]</scope>
    <source>
        <strain evidence="1 2">NIH1004</strain>
    </source>
</reference>
<name>A0A5M9N1W8_9EURO</name>
<sequence>MNRHGRDSRFLRQTSSVRQKRYYPAKPGEVLANSYQVLFKVGSGVSSTVWFARDMRGYSYLDDLSLAQANGRARSRLDPESFLALKIANDNRCTADEEREIEEHFMKTDPSHRGWALFRTSSE</sequence>
<evidence type="ECO:0000313" key="1">
    <source>
        <dbReference type="EMBL" id="KAA8651640.1"/>
    </source>
</evidence>
<dbReference type="EMBL" id="QUQM01000002">
    <property type="protein sequence ID" value="KAA8651640.1"/>
    <property type="molecule type" value="Genomic_DNA"/>
</dbReference>
<dbReference type="AlphaFoldDB" id="A0A5M9N1W8"/>
<dbReference type="GeneID" id="54323233"/>
<evidence type="ECO:0000313" key="2">
    <source>
        <dbReference type="Proteomes" id="UP000324241"/>
    </source>
</evidence>
<dbReference type="Proteomes" id="UP000324241">
    <property type="component" value="Unassembled WGS sequence"/>
</dbReference>
<organism evidence="1 2">
    <name type="scientific">Aspergillus tanneri</name>
    <dbReference type="NCBI Taxonomy" id="1220188"/>
    <lineage>
        <taxon>Eukaryota</taxon>
        <taxon>Fungi</taxon>
        <taxon>Dikarya</taxon>
        <taxon>Ascomycota</taxon>
        <taxon>Pezizomycotina</taxon>
        <taxon>Eurotiomycetes</taxon>
        <taxon>Eurotiomycetidae</taxon>
        <taxon>Eurotiales</taxon>
        <taxon>Aspergillaceae</taxon>
        <taxon>Aspergillus</taxon>
        <taxon>Aspergillus subgen. Circumdati</taxon>
    </lineage>
</organism>
<gene>
    <name evidence="1" type="ORF">ATNIH1004_000531</name>
</gene>
<dbReference type="OrthoDB" id="5979581at2759"/>
<dbReference type="RefSeq" id="XP_033431001.1">
    <property type="nucleotide sequence ID" value="XM_033565244.1"/>
</dbReference>
<dbReference type="Gene3D" id="3.30.200.20">
    <property type="entry name" value="Phosphorylase Kinase, domain 1"/>
    <property type="match status" value="1"/>
</dbReference>
<proteinExistence type="predicted"/>
<dbReference type="VEuPathDB" id="FungiDB:EYZ11_004902"/>
<accession>A0A5M9N1W8</accession>
<protein>
    <recommendedName>
        <fullName evidence="3">Protein kinase domain-containing protein</fullName>
    </recommendedName>
</protein>
<comment type="caution">
    <text evidence="1">The sequence shown here is derived from an EMBL/GenBank/DDBJ whole genome shotgun (WGS) entry which is preliminary data.</text>
</comment>
<evidence type="ECO:0008006" key="3">
    <source>
        <dbReference type="Google" id="ProtNLM"/>
    </source>
</evidence>